<organism evidence="1 2">
    <name type="scientific">Rhizobium phage RHph_I1_6</name>
    <dbReference type="NCBI Taxonomy" id="2509728"/>
    <lineage>
        <taxon>Viruses</taxon>
        <taxon>Duplodnaviria</taxon>
        <taxon>Heunggongvirae</taxon>
        <taxon>Uroviricota</taxon>
        <taxon>Caudoviricetes</taxon>
        <taxon>Schitoviridae</taxon>
        <taxon>Demetervirinae</taxon>
        <taxon>Cyamitesvirus</taxon>
        <taxon>Cyamitesvirus I16</taxon>
    </lineage>
</organism>
<proteinExistence type="predicted"/>
<sequence>MSRIADRESRLISFCSELSAANYRVLSYEISAQDIEQVLDDILAITVERNQLEKEVLALSHLVLGEGNVR</sequence>
<evidence type="ECO:0000313" key="1">
    <source>
        <dbReference type="EMBL" id="QIG76622.1"/>
    </source>
</evidence>
<accession>A0A7S5RFP1</accession>
<dbReference type="EMBL" id="MN988555">
    <property type="protein sequence ID" value="QIG76622.1"/>
    <property type="molecule type" value="Genomic_DNA"/>
</dbReference>
<keyword evidence="2" id="KW-1185">Reference proteome</keyword>
<reference evidence="1" key="1">
    <citation type="submission" date="2020-01" db="EMBL/GenBank/DDBJ databases">
        <title>Patterns of diversity and host range of bacteriophage communities associated with bean-nodulatin bacteria.</title>
        <authorList>
            <person name="Vann Cauwenberghe J."/>
            <person name="Santamaria R.I."/>
            <person name="Bustos P."/>
            <person name="Juarez S."/>
            <person name="Gonzalez V."/>
        </authorList>
    </citation>
    <scope>NUCLEOTIDE SEQUENCE</scope>
</reference>
<dbReference type="Proteomes" id="UP000626490">
    <property type="component" value="Segment"/>
</dbReference>
<gene>
    <name evidence="1" type="ORF">EVC27_100</name>
</gene>
<evidence type="ECO:0000313" key="2">
    <source>
        <dbReference type="Proteomes" id="UP000626490"/>
    </source>
</evidence>
<name>A0A7S5RFP1_9CAUD</name>
<protein>
    <submittedName>
        <fullName evidence="1">Uncharacterized protein</fullName>
    </submittedName>
</protein>